<keyword evidence="13" id="KW-1185">Reference proteome</keyword>
<comment type="function">
    <text evidence="10">Plays an important role in bacterial chemotaxis signal transduction pathway by accelerating the dephosphorylation of phosphorylated CheY (CheY-P).</text>
</comment>
<dbReference type="PIRSF" id="PIRSF002884">
    <property type="entry name" value="CheZ"/>
    <property type="match status" value="1"/>
</dbReference>
<evidence type="ECO:0000256" key="5">
    <source>
        <dbReference type="ARBA" id="ARBA00022500"/>
    </source>
</evidence>
<name>A0ABW9G629_9GAMM</name>
<evidence type="ECO:0000256" key="4">
    <source>
        <dbReference type="ARBA" id="ARBA00022490"/>
    </source>
</evidence>
<evidence type="ECO:0000256" key="9">
    <source>
        <dbReference type="ARBA" id="ARBA00029599"/>
    </source>
</evidence>
<keyword evidence="6 10" id="KW-0283">Flagellar rotation</keyword>
<evidence type="ECO:0000256" key="1">
    <source>
        <dbReference type="ARBA" id="ARBA00004496"/>
    </source>
</evidence>
<evidence type="ECO:0000313" key="12">
    <source>
        <dbReference type="EMBL" id="MFM2485116.1"/>
    </source>
</evidence>
<evidence type="ECO:0000256" key="11">
    <source>
        <dbReference type="SAM" id="MobiDB-lite"/>
    </source>
</evidence>
<comment type="caution">
    <text evidence="12">The sequence shown here is derived from an EMBL/GenBank/DDBJ whole genome shotgun (WGS) entry which is preliminary data.</text>
</comment>
<dbReference type="Gene3D" id="1.10.287.500">
    <property type="entry name" value="Helix hairpin bin"/>
    <property type="match status" value="1"/>
</dbReference>
<protein>
    <recommendedName>
        <fullName evidence="3 10">Protein phosphatase CheZ</fullName>
        <ecNumber evidence="10">3.1.3.-</ecNumber>
    </recommendedName>
    <alternativeName>
        <fullName evidence="9 10">Chemotaxis protein CheZ</fullName>
    </alternativeName>
</protein>
<accession>A0ABW9G629</accession>
<evidence type="ECO:0000256" key="6">
    <source>
        <dbReference type="ARBA" id="ARBA00022779"/>
    </source>
</evidence>
<evidence type="ECO:0000256" key="7">
    <source>
        <dbReference type="ARBA" id="ARBA00022801"/>
    </source>
</evidence>
<dbReference type="EMBL" id="JBEQCT010000003">
    <property type="protein sequence ID" value="MFM2485116.1"/>
    <property type="molecule type" value="Genomic_DNA"/>
</dbReference>
<reference evidence="12 13" key="1">
    <citation type="journal article" date="2013" name="Int. J. Syst. Evol. Microbiol.">
        <title>Celerinatantimonas yamalensis sp. nov., a cold-adapted diazotrophic bacterium from a cold permafrost brine.</title>
        <authorList>
            <person name="Shcherbakova V."/>
            <person name="Chuvilskaya N."/>
            <person name="Rivkina E."/>
            <person name="Demidov N."/>
            <person name="Uchaeva V."/>
            <person name="Suetin S."/>
            <person name="Suzina N."/>
            <person name="Gilichinsky D."/>
        </authorList>
    </citation>
    <scope>NUCLEOTIDE SEQUENCE [LARGE SCALE GENOMIC DNA]</scope>
    <source>
        <strain evidence="12 13">C7</strain>
    </source>
</reference>
<dbReference type="Pfam" id="PF04344">
    <property type="entry name" value="CheZ"/>
    <property type="match status" value="1"/>
</dbReference>
<evidence type="ECO:0000313" key="13">
    <source>
        <dbReference type="Proteomes" id="UP001629953"/>
    </source>
</evidence>
<proteinExistence type="inferred from homology"/>
<comment type="subcellular location">
    <subcellularLocation>
        <location evidence="1 10">Cytoplasm</location>
    </subcellularLocation>
</comment>
<evidence type="ECO:0000256" key="10">
    <source>
        <dbReference type="PIRNR" id="PIRNR002884"/>
    </source>
</evidence>
<dbReference type="SUPFAM" id="SSF75708">
    <property type="entry name" value="Chemotaxis phosphatase CheZ"/>
    <property type="match status" value="1"/>
</dbReference>
<keyword evidence="7 10" id="KW-0378">Hydrolase</keyword>
<keyword evidence="8 10" id="KW-0904">Protein phosphatase</keyword>
<dbReference type="InterPro" id="IPR007439">
    <property type="entry name" value="Chemotax_Pase_CheZ"/>
</dbReference>
<dbReference type="Proteomes" id="UP001629953">
    <property type="component" value="Unassembled WGS sequence"/>
</dbReference>
<keyword evidence="5 10" id="KW-0145">Chemotaxis</keyword>
<organism evidence="12 13">
    <name type="scientific">Celerinatantimonas yamalensis</name>
    <dbReference type="NCBI Taxonomy" id="559956"/>
    <lineage>
        <taxon>Bacteria</taxon>
        <taxon>Pseudomonadati</taxon>
        <taxon>Pseudomonadota</taxon>
        <taxon>Gammaproteobacteria</taxon>
        <taxon>Celerinatantimonadaceae</taxon>
        <taxon>Celerinatantimonas</taxon>
    </lineage>
</organism>
<comment type="similarity">
    <text evidence="2 10">Belongs to the CheZ family.</text>
</comment>
<dbReference type="PANTHER" id="PTHR43693:SF1">
    <property type="entry name" value="PROTEIN PHOSPHATASE CHEZ"/>
    <property type="match status" value="1"/>
</dbReference>
<feature type="region of interest" description="Disordered" evidence="11">
    <location>
        <begin position="206"/>
        <end position="225"/>
    </location>
</feature>
<dbReference type="PANTHER" id="PTHR43693">
    <property type="entry name" value="PROTEIN PHOSPHATASE CHEZ"/>
    <property type="match status" value="1"/>
</dbReference>
<dbReference type="EC" id="3.1.3.-" evidence="10"/>
<evidence type="ECO:0000256" key="3">
    <source>
        <dbReference type="ARBA" id="ARBA00018484"/>
    </source>
</evidence>
<evidence type="ECO:0000256" key="8">
    <source>
        <dbReference type="ARBA" id="ARBA00022912"/>
    </source>
</evidence>
<comment type="subunit">
    <text evidence="10">Homodimer.</text>
</comment>
<evidence type="ECO:0000256" key="2">
    <source>
        <dbReference type="ARBA" id="ARBA00005908"/>
    </source>
</evidence>
<dbReference type="InterPro" id="IPR050992">
    <property type="entry name" value="CheZ_family_phosphatases"/>
</dbReference>
<gene>
    <name evidence="12" type="ORF">ABUE30_08560</name>
</gene>
<keyword evidence="4 10" id="KW-0963">Cytoplasm</keyword>
<sequence>MTTELPLISLDEAKLLVACLEQGDTAHANEIITRTCAANSDLLFKRIGELTRELHDSLNEFKFNIRINEIASHEIPDARDRLNYVIEMTDNAANKTMDAVEASLPLADHLNDQISNVMPSWRNLMERNLSLGEFKKLCHQIDAFLYSSAVDADKLREMLTEILMAQDFQDLTGQMIRKVIVLVQEVEDRLVEMLTLFGDTFKDPAKPKKSGIEAEGPIHNKDVRDDVVQSQDDVDDLLSSLGF</sequence>